<organism evidence="1 2">
    <name type="scientific">Actinoplanes oblitus</name>
    <dbReference type="NCBI Taxonomy" id="3040509"/>
    <lineage>
        <taxon>Bacteria</taxon>
        <taxon>Bacillati</taxon>
        <taxon>Actinomycetota</taxon>
        <taxon>Actinomycetes</taxon>
        <taxon>Micromonosporales</taxon>
        <taxon>Micromonosporaceae</taxon>
        <taxon>Actinoplanes</taxon>
    </lineage>
</organism>
<evidence type="ECO:0000313" key="2">
    <source>
        <dbReference type="Proteomes" id="UP001240150"/>
    </source>
</evidence>
<dbReference type="EMBL" id="CP126980">
    <property type="protein sequence ID" value="WIM92462.1"/>
    <property type="molecule type" value="Genomic_DNA"/>
</dbReference>
<evidence type="ECO:0000313" key="1">
    <source>
        <dbReference type="EMBL" id="WIM92462.1"/>
    </source>
</evidence>
<keyword evidence="2" id="KW-1185">Reference proteome</keyword>
<dbReference type="RefSeq" id="WP_284913668.1">
    <property type="nucleotide sequence ID" value="NZ_CP126980.1"/>
</dbReference>
<reference evidence="1 2" key="1">
    <citation type="submission" date="2023-06" db="EMBL/GenBank/DDBJ databases">
        <authorList>
            <person name="Yushchuk O."/>
            <person name="Binda E."/>
            <person name="Ruckert-Reed C."/>
            <person name="Fedorenko V."/>
            <person name="Kalinowski J."/>
            <person name="Marinelli F."/>
        </authorList>
    </citation>
    <scope>NUCLEOTIDE SEQUENCE [LARGE SCALE GENOMIC DNA]</scope>
    <source>
        <strain evidence="1 2">NRRL 3884</strain>
    </source>
</reference>
<gene>
    <name evidence="1" type="ORF">ACTOB_004403</name>
</gene>
<name>A0ABY8W551_9ACTN</name>
<accession>A0ABY8W551</accession>
<dbReference type="Proteomes" id="UP001240150">
    <property type="component" value="Chromosome"/>
</dbReference>
<proteinExistence type="predicted"/>
<sequence>MTAVTQADADERARRWIEEAAPGAEPVLTEFELGWVISARFPPGDPSCVPSVVLDRRTGEMTIGGTLPPSHIAEWYVRDFRPPPRPPRVIPQPRRFPAMMSRLTVGDRSWVALSGRSEAGLPPHPAVATFFEAMPPHYRERGCERSAEAAVFSRFLWEQENARTGAGRPRLTPPEMRELVRGARLETFRIREDGDPTGGTPVSSRLPVLLLLDFLGLSPDAAAKGNP</sequence>
<protein>
    <submittedName>
        <fullName evidence="1">YwqJ-related putative deaminase</fullName>
    </submittedName>
</protein>